<evidence type="ECO:0000259" key="4">
    <source>
        <dbReference type="Pfam" id="PF25767"/>
    </source>
</evidence>
<dbReference type="Pfam" id="PF23579">
    <property type="entry name" value="ARM_TBCD"/>
    <property type="match status" value="1"/>
</dbReference>
<dbReference type="Gene3D" id="1.25.10.10">
    <property type="entry name" value="Leucine-rich Repeat Variant"/>
    <property type="match status" value="1"/>
</dbReference>
<feature type="domain" description="Tubulin-folding cofactor D C-terminal" evidence="3">
    <location>
        <begin position="914"/>
        <end position="1089"/>
    </location>
</feature>
<dbReference type="GO" id="GO:0000226">
    <property type="term" value="P:microtubule cytoskeleton organization"/>
    <property type="evidence" value="ECO:0007669"/>
    <property type="project" value="TreeGrafter"/>
</dbReference>
<dbReference type="AlphaFoldDB" id="A0A6A5ZQI4"/>
<dbReference type="GO" id="GO:0007023">
    <property type="term" value="P:post-chaperonin tubulin folding pathway"/>
    <property type="evidence" value="ECO:0007669"/>
    <property type="project" value="InterPro"/>
</dbReference>
<dbReference type="PROSITE" id="PS50077">
    <property type="entry name" value="HEAT_REPEAT"/>
    <property type="match status" value="1"/>
</dbReference>
<protein>
    <submittedName>
        <fullName evidence="5">Armadillo-type protein</fullName>
    </submittedName>
</protein>
<accession>A0A6A5ZQI4</accession>
<sequence>MTSAEDDDLKLLRASATSLSNLQDLIPKILWKGKFDAIKVHSRVREIDLGRVIAFIEPFQEDPQLLDTHLKSFIPPLVSAYLASLQSPANQRQRKGSLPLSHAICQILNLFCKVRGEKVIKGFLNNEPRYLEPILHELEDGKNFAREDDEPLPQSMIPWTERYILLLWMSHLMLAPFPLASMSTSRPSQEVSTTLGIELPPELPGITLRVLTICEKGLRSATKERSAAANLLVRLCIRPDMQELGLLDALIKWALSFFVNISNKDVDIHQYLGILTFLAGLVTSATNEEIGPFMPAIYQACRSIISDNSLELVKSSAVARKVVVKTFRNIVVHSIQAEKASKILDTTAVLEEVIEYLLEALADGDTPVRYSASKALSIITMKLESEMAGDVVEAILGSLSENVYWQGAKRNLSGVNPLRWHGLTLTLSHLLYRRAVSTTQFPDVLNALLLALAFEQRSATGASIGTNVRDAACFGIWALSRRYATSDLLAVDTTSVRASEHHKGISILQVLALELLVTACLDPAGNIRRGSSAALQELIGRNPNTVEEGIPLVQVVDFHAVGLRERAMRNVSIKAAGLHQMYWDVLFENLLGWRGTGSLDAPSRQFAASAIGHLAAYQSNRAIRDMADRICAALKALKAREVEERQGLVLAISALVNHVNGTNIEETAKDASLEFTIRDDELLFLWNLLNDSLHLEEKSFVSPTLRPEFTASSICQLLGALASMTVHCGSNRSIVPTGEIIRQLDLCLGRREASVMEAIPRTAIAVVELLGRTEPESKQVLISGWLVRLENEASYNGLRCSGFALALGAVYSVVGKAEEQNRIITVLTFRCTSAVAIEARTVALQAVEVLLRNSQELPSDVRDQVASALHIALNDYTITERGDVGSLVRSEAITTTGMAWSSGLLEGSKLDEEVHADVLRLSLEKLDKIRARASNILDLHRERHGRGVIDSAEGVSSYSYFSNALTALQPSASRATNEAVLLGFISSAGMGSESVVQNSRAALLDALDALPSSTNDDTTKISLQECMSCLVDLLRANVDVERILLPLLEIFGFLFDMQVMHRLTPTSFNFRVLLSLVQKSHFKSTHMQKLHLALDVYRGLGSIPATRNETITKVTSMLMHPFPKIRITAAETLWILTQEEGLKRQDWSLPSKSLKPVVDGIKSSLSATAA</sequence>
<dbReference type="InterPro" id="IPR021133">
    <property type="entry name" value="HEAT_type_2"/>
</dbReference>
<dbReference type="GO" id="GO:0005096">
    <property type="term" value="F:GTPase activator activity"/>
    <property type="evidence" value="ECO:0007669"/>
    <property type="project" value="InterPro"/>
</dbReference>
<proteinExistence type="predicted"/>
<dbReference type="PANTHER" id="PTHR12658:SF0">
    <property type="entry name" value="TUBULIN-SPECIFIC CHAPERONE D"/>
    <property type="match status" value="1"/>
</dbReference>
<dbReference type="InterPro" id="IPR033162">
    <property type="entry name" value="TBCD"/>
</dbReference>
<evidence type="ECO:0000256" key="1">
    <source>
        <dbReference type="ARBA" id="ARBA00023186"/>
    </source>
</evidence>
<feature type="repeat" description="HEAT" evidence="2">
    <location>
        <begin position="353"/>
        <end position="390"/>
    </location>
</feature>
<name>A0A6A5ZQI4_9PLEO</name>
<keyword evidence="1" id="KW-0143">Chaperone</keyword>
<keyword evidence="6" id="KW-1185">Reference proteome</keyword>
<organism evidence="5 6">
    <name type="scientific">Lophiotrema nucula</name>
    <dbReference type="NCBI Taxonomy" id="690887"/>
    <lineage>
        <taxon>Eukaryota</taxon>
        <taxon>Fungi</taxon>
        <taxon>Dikarya</taxon>
        <taxon>Ascomycota</taxon>
        <taxon>Pezizomycotina</taxon>
        <taxon>Dothideomycetes</taxon>
        <taxon>Pleosporomycetidae</taxon>
        <taxon>Pleosporales</taxon>
        <taxon>Lophiotremataceae</taxon>
        <taxon>Lophiotrema</taxon>
    </lineage>
</organism>
<evidence type="ECO:0000259" key="3">
    <source>
        <dbReference type="Pfam" id="PF12612"/>
    </source>
</evidence>
<dbReference type="InterPro" id="IPR011989">
    <property type="entry name" value="ARM-like"/>
</dbReference>
<dbReference type="EMBL" id="ML977312">
    <property type="protein sequence ID" value="KAF2121516.1"/>
    <property type="molecule type" value="Genomic_DNA"/>
</dbReference>
<feature type="domain" description="Tubulin-folding cofactor D ARM repeats" evidence="4">
    <location>
        <begin position="328"/>
        <end position="550"/>
    </location>
</feature>
<dbReference type="GO" id="GO:0007021">
    <property type="term" value="P:tubulin complex assembly"/>
    <property type="evidence" value="ECO:0007669"/>
    <property type="project" value="InterPro"/>
</dbReference>
<gene>
    <name evidence="5" type="ORF">BDV96DRAFT_609553</name>
</gene>
<dbReference type="GO" id="GO:0048487">
    <property type="term" value="F:beta-tubulin binding"/>
    <property type="evidence" value="ECO:0007669"/>
    <property type="project" value="InterPro"/>
</dbReference>
<dbReference type="InterPro" id="IPR022577">
    <property type="entry name" value="TBCD_C"/>
</dbReference>
<dbReference type="Pfam" id="PF25767">
    <property type="entry name" value="ARM_TBCD_2nd"/>
    <property type="match status" value="1"/>
</dbReference>
<evidence type="ECO:0000313" key="6">
    <source>
        <dbReference type="Proteomes" id="UP000799770"/>
    </source>
</evidence>
<reference evidence="5" key="1">
    <citation type="journal article" date="2020" name="Stud. Mycol.">
        <title>101 Dothideomycetes genomes: a test case for predicting lifestyles and emergence of pathogens.</title>
        <authorList>
            <person name="Haridas S."/>
            <person name="Albert R."/>
            <person name="Binder M."/>
            <person name="Bloem J."/>
            <person name="Labutti K."/>
            <person name="Salamov A."/>
            <person name="Andreopoulos B."/>
            <person name="Baker S."/>
            <person name="Barry K."/>
            <person name="Bills G."/>
            <person name="Bluhm B."/>
            <person name="Cannon C."/>
            <person name="Castanera R."/>
            <person name="Culley D."/>
            <person name="Daum C."/>
            <person name="Ezra D."/>
            <person name="Gonzalez J."/>
            <person name="Henrissat B."/>
            <person name="Kuo A."/>
            <person name="Liang C."/>
            <person name="Lipzen A."/>
            <person name="Lutzoni F."/>
            <person name="Magnuson J."/>
            <person name="Mondo S."/>
            <person name="Nolan M."/>
            <person name="Ohm R."/>
            <person name="Pangilinan J."/>
            <person name="Park H.-J."/>
            <person name="Ramirez L."/>
            <person name="Alfaro M."/>
            <person name="Sun H."/>
            <person name="Tritt A."/>
            <person name="Yoshinaga Y."/>
            <person name="Zwiers L.-H."/>
            <person name="Turgeon B."/>
            <person name="Goodwin S."/>
            <person name="Spatafora J."/>
            <person name="Crous P."/>
            <person name="Grigoriev I."/>
        </authorList>
    </citation>
    <scope>NUCLEOTIDE SEQUENCE</scope>
    <source>
        <strain evidence="5">CBS 627.86</strain>
    </source>
</reference>
<dbReference type="OrthoDB" id="10253476at2759"/>
<dbReference type="PANTHER" id="PTHR12658">
    <property type="entry name" value="BETA-TUBULIN COFACTOR D"/>
    <property type="match status" value="1"/>
</dbReference>
<dbReference type="InterPro" id="IPR016024">
    <property type="entry name" value="ARM-type_fold"/>
</dbReference>
<dbReference type="InterPro" id="IPR058033">
    <property type="entry name" value="ARM_TBCD_2nd"/>
</dbReference>
<evidence type="ECO:0000313" key="5">
    <source>
        <dbReference type="EMBL" id="KAF2121516.1"/>
    </source>
</evidence>
<dbReference type="Proteomes" id="UP000799770">
    <property type="component" value="Unassembled WGS sequence"/>
</dbReference>
<dbReference type="SUPFAM" id="SSF48371">
    <property type="entry name" value="ARM repeat"/>
    <property type="match status" value="1"/>
</dbReference>
<dbReference type="Pfam" id="PF12612">
    <property type="entry name" value="TFCD_C"/>
    <property type="match status" value="1"/>
</dbReference>
<evidence type="ECO:0000256" key="2">
    <source>
        <dbReference type="PROSITE-ProRule" id="PRU00103"/>
    </source>
</evidence>